<keyword evidence="5" id="KW-0472">Membrane</keyword>
<evidence type="ECO:0000256" key="4">
    <source>
        <dbReference type="ARBA" id="ARBA00022989"/>
    </source>
</evidence>
<comment type="subcellular location">
    <subcellularLocation>
        <location evidence="1">Cell membrane</location>
        <topology evidence="1">Multi-pass membrane protein</topology>
    </subcellularLocation>
</comment>
<dbReference type="AlphaFoldDB" id="F0YKC3"/>
<evidence type="ECO:0000313" key="9">
    <source>
        <dbReference type="Proteomes" id="UP000002729"/>
    </source>
</evidence>
<dbReference type="Proteomes" id="UP000002729">
    <property type="component" value="Unassembled WGS sequence"/>
</dbReference>
<feature type="chain" id="PRO_5003261722" description="EamA domain-containing protein" evidence="6">
    <location>
        <begin position="22"/>
        <end position="357"/>
    </location>
</feature>
<evidence type="ECO:0000256" key="5">
    <source>
        <dbReference type="ARBA" id="ARBA00023136"/>
    </source>
</evidence>
<sequence>MWLRACLVVGAAAAFRAPARGLRAPRTRAFVARDDDPRASDAARVAVLCSVPVVWGTYAPAVKAVYALPAPPPGAVFSLFYYVVALGCLGALGRAAAAPGAAAADEGAARAGLELGAYLYAGNLFQVVGLETVSADAAAFLVQLTTVLVPVLESAATGRAVARETQLACAVAFSGVAVLCAEGLAADAGQVSGDLCVVAAAVLYSLHVVRLSALAGAGKEREMLKAPISALAPSASALGLATAKAGWEAAFALGGVAFLALATPFEGGRRFLEASRTPEEAAALGAAATCAYTIWAQSFGQRGVAPSRANLIYTSQPVFSALFAFGLLGERPTAATVAGGGLILAAVATELSRDVER</sequence>
<organism evidence="9">
    <name type="scientific">Aureococcus anophagefferens</name>
    <name type="common">Harmful bloom alga</name>
    <dbReference type="NCBI Taxonomy" id="44056"/>
    <lineage>
        <taxon>Eukaryota</taxon>
        <taxon>Sar</taxon>
        <taxon>Stramenopiles</taxon>
        <taxon>Ochrophyta</taxon>
        <taxon>Pelagophyceae</taxon>
        <taxon>Pelagomonadales</taxon>
        <taxon>Pelagomonadaceae</taxon>
        <taxon>Aureococcus</taxon>
    </lineage>
</organism>
<evidence type="ECO:0000256" key="1">
    <source>
        <dbReference type="ARBA" id="ARBA00004651"/>
    </source>
</evidence>
<keyword evidence="6" id="KW-0732">Signal</keyword>
<evidence type="ECO:0000256" key="3">
    <source>
        <dbReference type="ARBA" id="ARBA00022692"/>
    </source>
</evidence>
<dbReference type="GO" id="GO:0005886">
    <property type="term" value="C:plasma membrane"/>
    <property type="evidence" value="ECO:0007669"/>
    <property type="project" value="UniProtKB-SubCell"/>
</dbReference>
<dbReference type="SUPFAM" id="SSF103481">
    <property type="entry name" value="Multidrug resistance efflux transporter EmrE"/>
    <property type="match status" value="1"/>
</dbReference>
<evidence type="ECO:0000256" key="2">
    <source>
        <dbReference type="ARBA" id="ARBA00022475"/>
    </source>
</evidence>
<dbReference type="InParanoid" id="F0YKC3"/>
<dbReference type="InterPro" id="IPR037185">
    <property type="entry name" value="EmrE-like"/>
</dbReference>
<dbReference type="PANTHER" id="PTHR42920">
    <property type="entry name" value="OS03G0707200 PROTEIN-RELATED"/>
    <property type="match status" value="1"/>
</dbReference>
<keyword evidence="9" id="KW-1185">Reference proteome</keyword>
<evidence type="ECO:0000313" key="8">
    <source>
        <dbReference type="EMBL" id="EGB04478.1"/>
    </source>
</evidence>
<dbReference type="KEGG" id="aaf:AURANDRAFT_72523"/>
<dbReference type="InterPro" id="IPR000620">
    <property type="entry name" value="EamA_dom"/>
</dbReference>
<gene>
    <name evidence="8" type="ORF">AURANDRAFT_72523</name>
</gene>
<dbReference type="OMA" id="ARTWIAC"/>
<feature type="domain" description="EamA" evidence="7">
    <location>
        <begin position="251"/>
        <end position="348"/>
    </location>
</feature>
<evidence type="ECO:0000256" key="6">
    <source>
        <dbReference type="SAM" id="SignalP"/>
    </source>
</evidence>
<dbReference type="PANTHER" id="PTHR42920:SF5">
    <property type="entry name" value="EAMA DOMAIN-CONTAINING PROTEIN"/>
    <property type="match status" value="1"/>
</dbReference>
<dbReference type="eggNOG" id="ENOG502S2UV">
    <property type="taxonomic scope" value="Eukaryota"/>
</dbReference>
<dbReference type="EMBL" id="GL833151">
    <property type="protein sequence ID" value="EGB04478.1"/>
    <property type="molecule type" value="Genomic_DNA"/>
</dbReference>
<accession>F0YKC3</accession>
<protein>
    <recommendedName>
        <fullName evidence="7">EamA domain-containing protein</fullName>
    </recommendedName>
</protein>
<dbReference type="Pfam" id="PF00892">
    <property type="entry name" value="EamA"/>
    <property type="match status" value="1"/>
</dbReference>
<keyword evidence="2" id="KW-1003">Cell membrane</keyword>
<proteinExistence type="predicted"/>
<reference evidence="8 9" key="1">
    <citation type="journal article" date="2011" name="Proc. Natl. Acad. Sci. U.S.A.">
        <title>Niche of harmful alga Aureococcus anophagefferens revealed through ecogenomics.</title>
        <authorList>
            <person name="Gobler C.J."/>
            <person name="Berry D.L."/>
            <person name="Dyhrman S.T."/>
            <person name="Wilhelm S.W."/>
            <person name="Salamov A."/>
            <person name="Lobanov A.V."/>
            <person name="Zhang Y."/>
            <person name="Collier J.L."/>
            <person name="Wurch L.L."/>
            <person name="Kustka A.B."/>
            <person name="Dill B.D."/>
            <person name="Shah M."/>
            <person name="VerBerkmoes N.C."/>
            <person name="Kuo A."/>
            <person name="Terry A."/>
            <person name="Pangilinan J."/>
            <person name="Lindquist E.A."/>
            <person name="Lucas S."/>
            <person name="Paulsen I.T."/>
            <person name="Hattenrath-Lehmann T.K."/>
            <person name="Talmage S.C."/>
            <person name="Walker E.A."/>
            <person name="Koch F."/>
            <person name="Burson A.M."/>
            <person name="Marcoval M.A."/>
            <person name="Tang Y.Z."/>
            <person name="Lecleir G.R."/>
            <person name="Coyne K.J."/>
            <person name="Berg G.M."/>
            <person name="Bertrand E.M."/>
            <person name="Saito M.A."/>
            <person name="Gladyshev V.N."/>
            <person name="Grigoriev I.V."/>
        </authorList>
    </citation>
    <scope>NUCLEOTIDE SEQUENCE [LARGE SCALE GENOMIC DNA]</scope>
    <source>
        <strain evidence="9">CCMP 1984</strain>
    </source>
</reference>
<dbReference type="GeneID" id="20228749"/>
<keyword evidence="4" id="KW-1133">Transmembrane helix</keyword>
<feature type="signal peptide" evidence="6">
    <location>
        <begin position="1"/>
        <end position="21"/>
    </location>
</feature>
<dbReference type="RefSeq" id="XP_009040865.1">
    <property type="nucleotide sequence ID" value="XM_009042617.1"/>
</dbReference>
<dbReference type="InterPro" id="IPR051258">
    <property type="entry name" value="Diverse_Substrate_Transporter"/>
</dbReference>
<keyword evidence="3" id="KW-0812">Transmembrane</keyword>
<name>F0YKC3_AURAN</name>
<evidence type="ECO:0000259" key="7">
    <source>
        <dbReference type="Pfam" id="PF00892"/>
    </source>
</evidence>
<dbReference type="OrthoDB" id="2017960at2759"/>